<dbReference type="Proteomes" id="UP001257277">
    <property type="component" value="Unassembled WGS sequence"/>
</dbReference>
<keyword evidence="8" id="KW-1185">Reference proteome</keyword>
<sequence>MNSLFIRRVLAFSIDYMIIIIYAVLLFLVSTLLTNNFDVNLNFESPFKNQILGFFSLTLPIFLYFYLSEKSSHNATIGKEVMRLKVIPSNGNIFLRNFLKFLPWEIAHMGVYQVVFYDQQQLDMPIWVWGLLIVPQAIVLGYILSVLRLKGVSSIYDKISNTRIKLSSK</sequence>
<evidence type="ECO:0000256" key="4">
    <source>
        <dbReference type="ARBA" id="ARBA00023136"/>
    </source>
</evidence>
<feature type="transmembrane region" description="Helical" evidence="5">
    <location>
        <begin position="126"/>
        <end position="147"/>
    </location>
</feature>
<name>A0ABU3LGT5_9FLAO</name>
<keyword evidence="2 5" id="KW-0812">Transmembrane</keyword>
<protein>
    <submittedName>
        <fullName evidence="7">RDD family protein</fullName>
    </submittedName>
</protein>
<feature type="transmembrane region" description="Helical" evidence="5">
    <location>
        <begin position="93"/>
        <end position="114"/>
    </location>
</feature>
<accession>A0ABU3LGT5</accession>
<feature type="transmembrane region" description="Helical" evidence="5">
    <location>
        <begin position="50"/>
        <end position="67"/>
    </location>
</feature>
<evidence type="ECO:0000313" key="7">
    <source>
        <dbReference type="EMBL" id="MDT7832818.1"/>
    </source>
</evidence>
<reference evidence="7 8" key="1">
    <citation type="submission" date="2023-09" db="EMBL/GenBank/DDBJ databases">
        <title>Novel taxa isolated from Blanes Bay.</title>
        <authorList>
            <person name="Rey-Velasco X."/>
            <person name="Lucena T."/>
        </authorList>
    </citation>
    <scope>NUCLEOTIDE SEQUENCE [LARGE SCALE GENOMIC DNA]</scope>
    <source>
        <strain evidence="7 8">S356</strain>
    </source>
</reference>
<dbReference type="RefSeq" id="WP_349242071.1">
    <property type="nucleotide sequence ID" value="NZ_JAVTTO010000004.1"/>
</dbReference>
<keyword evidence="3 5" id="KW-1133">Transmembrane helix</keyword>
<dbReference type="Pfam" id="PF06271">
    <property type="entry name" value="RDD"/>
    <property type="match status" value="1"/>
</dbReference>
<comment type="subcellular location">
    <subcellularLocation>
        <location evidence="1">Membrane</location>
        <topology evidence="1">Multi-pass membrane protein</topology>
    </subcellularLocation>
</comment>
<evidence type="ECO:0000256" key="1">
    <source>
        <dbReference type="ARBA" id="ARBA00004141"/>
    </source>
</evidence>
<evidence type="ECO:0000259" key="6">
    <source>
        <dbReference type="Pfam" id="PF06271"/>
    </source>
</evidence>
<feature type="domain" description="RDD" evidence="6">
    <location>
        <begin position="5"/>
        <end position="160"/>
    </location>
</feature>
<evidence type="ECO:0000256" key="2">
    <source>
        <dbReference type="ARBA" id="ARBA00022692"/>
    </source>
</evidence>
<dbReference type="InterPro" id="IPR010432">
    <property type="entry name" value="RDD"/>
</dbReference>
<comment type="caution">
    <text evidence="7">The sequence shown here is derived from an EMBL/GenBank/DDBJ whole genome shotgun (WGS) entry which is preliminary data.</text>
</comment>
<evidence type="ECO:0000256" key="5">
    <source>
        <dbReference type="SAM" id="Phobius"/>
    </source>
</evidence>
<keyword evidence="4 5" id="KW-0472">Membrane</keyword>
<evidence type="ECO:0000313" key="8">
    <source>
        <dbReference type="Proteomes" id="UP001257277"/>
    </source>
</evidence>
<proteinExistence type="predicted"/>
<evidence type="ECO:0000256" key="3">
    <source>
        <dbReference type="ARBA" id="ARBA00022989"/>
    </source>
</evidence>
<dbReference type="EMBL" id="JAVTTO010000004">
    <property type="protein sequence ID" value="MDT7832818.1"/>
    <property type="molecule type" value="Genomic_DNA"/>
</dbReference>
<feature type="transmembrane region" description="Helical" evidence="5">
    <location>
        <begin position="9"/>
        <end position="30"/>
    </location>
</feature>
<organism evidence="7 8">
    <name type="scientific">Asprobacillus argus</name>
    <dbReference type="NCBI Taxonomy" id="3076534"/>
    <lineage>
        <taxon>Bacteria</taxon>
        <taxon>Pseudomonadati</taxon>
        <taxon>Bacteroidota</taxon>
        <taxon>Flavobacteriia</taxon>
        <taxon>Flavobacteriales</taxon>
        <taxon>Flavobacteriaceae</taxon>
        <taxon>Asprobacillus</taxon>
    </lineage>
</organism>
<gene>
    <name evidence="7" type="ORF">RQM59_10540</name>
</gene>